<evidence type="ECO:0000256" key="4">
    <source>
        <dbReference type="ARBA" id="ARBA00022598"/>
    </source>
</evidence>
<gene>
    <name evidence="11 13" type="primary">gatB</name>
    <name evidence="13" type="ORF">M4Z11_02980</name>
</gene>
<evidence type="ECO:0000256" key="6">
    <source>
        <dbReference type="ARBA" id="ARBA00022840"/>
    </source>
</evidence>
<dbReference type="InterPro" id="IPR014746">
    <property type="entry name" value="Gln_synth/guanido_kin_cat_dom"/>
</dbReference>
<dbReference type="RefSeq" id="WP_249676044.1">
    <property type="nucleotide sequence ID" value="NZ_JAMCOF010000003.1"/>
</dbReference>
<dbReference type="InterPro" id="IPR042114">
    <property type="entry name" value="GatB_C_1"/>
</dbReference>
<dbReference type="Pfam" id="PF02637">
    <property type="entry name" value="GatB_Yqey"/>
    <property type="match status" value="1"/>
</dbReference>
<dbReference type="SUPFAM" id="SSF55931">
    <property type="entry name" value="Glutamine synthetase/guanido kinase"/>
    <property type="match status" value="1"/>
</dbReference>
<dbReference type="PANTHER" id="PTHR11659:SF0">
    <property type="entry name" value="GLUTAMYL-TRNA(GLN) AMIDOTRANSFERASE SUBUNIT B, MITOCHONDRIAL"/>
    <property type="match status" value="1"/>
</dbReference>
<dbReference type="InterPro" id="IPR017958">
    <property type="entry name" value="Gln-tRNA_amidoTrfase_suB_CS"/>
</dbReference>
<reference evidence="13 14" key="1">
    <citation type="submission" date="2022-05" db="EMBL/GenBank/DDBJ databases">
        <title>Description of the Bartonella bilalgolemii sp. nov. Isolated from Apodemus uralensis (Pallas 1811).</title>
        <authorList>
            <person name="Zgheib R."/>
            <person name="Celebi B."/>
        </authorList>
    </citation>
    <scope>NUCLEOTIDE SEQUENCE [LARGE SCALE GENOMIC DNA]</scope>
    <source>
        <strain evidence="13 14">G70</strain>
    </source>
</reference>
<dbReference type="PANTHER" id="PTHR11659">
    <property type="entry name" value="GLUTAMYL-TRNA GLN AMIDOTRANSFERASE SUBUNIT B MITOCHONDRIAL AND PROKARYOTIC PET112-RELATED"/>
    <property type="match status" value="1"/>
</dbReference>
<proteinExistence type="inferred from homology"/>
<feature type="domain" description="Asn/Gln amidotransferase" evidence="12">
    <location>
        <begin position="351"/>
        <end position="496"/>
    </location>
</feature>
<evidence type="ECO:0000256" key="1">
    <source>
        <dbReference type="ARBA" id="ARBA00005306"/>
    </source>
</evidence>
<evidence type="ECO:0000256" key="3">
    <source>
        <dbReference type="ARBA" id="ARBA00016923"/>
    </source>
</evidence>
<accession>A0ABT0P7Y8</accession>
<comment type="function">
    <text evidence="8 11">Allows the formation of correctly charged Asn-tRNA(Asn) or Gln-tRNA(Gln) through the transamidation of misacylated Asp-tRNA(Asn) or Glu-tRNA(Gln) in organisms which lack either or both of asparaginyl-tRNA or glutaminyl-tRNA synthetases. The reaction takes place in the presence of glutamine and ATP through an activated phospho-Asp-tRNA(Asn) or phospho-Glu-tRNA(Gln).</text>
</comment>
<dbReference type="PROSITE" id="PS01234">
    <property type="entry name" value="GATB"/>
    <property type="match status" value="1"/>
</dbReference>
<dbReference type="InterPro" id="IPR017959">
    <property type="entry name" value="Asn/Gln-tRNA_amidoTrfase_suB/E"/>
</dbReference>
<evidence type="ECO:0000256" key="5">
    <source>
        <dbReference type="ARBA" id="ARBA00022741"/>
    </source>
</evidence>
<sequence length="499" mass="55457">MKIVDTRLPDSKHFISGVTGNWEVIIGMEVHAQVISNSKLFSGASTKFGAEPNNHVSLVDAAMPGMLPVINQACIHQAVRTGLGLKAKINLKSVFDRKNYFYPDLPQGYQISQFQYPIVGEGKVVISIGPDSNGQFEDIEIGIERLHLEQDAGKSMHDQHPTMSFVDLNRSGVALMEIVSKPDMRSSEEAKAYMTKLRTIVRYLGTCDGNMDEGSMRADVNISVRRPGEPFGTRCEVKNVNSIRFIGQAIEYEARRQIAILEDGGIIDQETRLFDAIKGETRSMRSKEEAYDYRYFPDPDLLPLEFDQEFVDTLASELPELPDDIKARFINEMGLTAYDASILVTEKAIADYFEEVAHGRDGKMVANWVINDLLGALNKDNRDIEDTPITTDQLGAIIDLIKDGTISGKIAKDLFEIVWNEGGDPHQIVEKRGMKQVTDAGVIERAVNEIVINNPDKVAQAREKPALVGWFVGQVMKATEGKANPQTVNKLVKIKLGID</sequence>
<keyword evidence="6 11" id="KW-0067">ATP-binding</keyword>
<comment type="similarity">
    <text evidence="1 11">Belongs to the GatB/GatE family. GatB subfamily.</text>
</comment>
<comment type="catalytic activity">
    <reaction evidence="9 11">
        <text>L-aspartyl-tRNA(Asn) + L-glutamine + ATP + H2O = L-asparaginyl-tRNA(Asn) + L-glutamate + ADP + phosphate + 2 H(+)</text>
        <dbReference type="Rhea" id="RHEA:14513"/>
        <dbReference type="Rhea" id="RHEA-COMP:9674"/>
        <dbReference type="Rhea" id="RHEA-COMP:9677"/>
        <dbReference type="ChEBI" id="CHEBI:15377"/>
        <dbReference type="ChEBI" id="CHEBI:15378"/>
        <dbReference type="ChEBI" id="CHEBI:29985"/>
        <dbReference type="ChEBI" id="CHEBI:30616"/>
        <dbReference type="ChEBI" id="CHEBI:43474"/>
        <dbReference type="ChEBI" id="CHEBI:58359"/>
        <dbReference type="ChEBI" id="CHEBI:78515"/>
        <dbReference type="ChEBI" id="CHEBI:78516"/>
        <dbReference type="ChEBI" id="CHEBI:456216"/>
    </reaction>
</comment>
<evidence type="ECO:0000256" key="11">
    <source>
        <dbReference type="HAMAP-Rule" id="MF_00121"/>
    </source>
</evidence>
<dbReference type="InterPro" id="IPR006075">
    <property type="entry name" value="Asn/Gln-tRNA_Trfase_suB/E_cat"/>
</dbReference>
<evidence type="ECO:0000313" key="14">
    <source>
        <dbReference type="Proteomes" id="UP001523003"/>
    </source>
</evidence>
<dbReference type="Gene3D" id="1.10.150.380">
    <property type="entry name" value="GatB domain, N-terminal subdomain"/>
    <property type="match status" value="1"/>
</dbReference>
<evidence type="ECO:0000256" key="7">
    <source>
        <dbReference type="ARBA" id="ARBA00022917"/>
    </source>
</evidence>
<dbReference type="NCBIfam" id="NF004014">
    <property type="entry name" value="PRK05477.1-4"/>
    <property type="match status" value="1"/>
</dbReference>
<dbReference type="Pfam" id="PF02934">
    <property type="entry name" value="GatB_N"/>
    <property type="match status" value="1"/>
</dbReference>
<organism evidence="13 14">
    <name type="scientific">Bartonella bilalgolemii</name>
    <dbReference type="NCBI Taxonomy" id="2942911"/>
    <lineage>
        <taxon>Bacteria</taxon>
        <taxon>Pseudomonadati</taxon>
        <taxon>Pseudomonadota</taxon>
        <taxon>Alphaproteobacteria</taxon>
        <taxon>Hyphomicrobiales</taxon>
        <taxon>Bartonellaceae</taxon>
        <taxon>Bartonella</taxon>
    </lineage>
</organism>
<dbReference type="InterPro" id="IPR003789">
    <property type="entry name" value="Asn/Gln_tRNA_amidoTrase-B-like"/>
</dbReference>
<name>A0ABT0P7Y8_9HYPH</name>
<comment type="caution">
    <text evidence="13">The sequence shown here is derived from an EMBL/GenBank/DDBJ whole genome shotgun (WGS) entry which is preliminary data.</text>
</comment>
<dbReference type="SMART" id="SM00845">
    <property type="entry name" value="GatB_Yqey"/>
    <property type="match status" value="1"/>
</dbReference>
<dbReference type="HAMAP" id="MF_00121">
    <property type="entry name" value="GatB"/>
    <property type="match status" value="1"/>
</dbReference>
<keyword evidence="4 11" id="KW-0436">Ligase</keyword>
<keyword evidence="14" id="KW-1185">Reference proteome</keyword>
<evidence type="ECO:0000256" key="9">
    <source>
        <dbReference type="ARBA" id="ARBA00047380"/>
    </source>
</evidence>
<dbReference type="NCBIfam" id="NF004012">
    <property type="entry name" value="PRK05477.1-2"/>
    <property type="match status" value="1"/>
</dbReference>
<evidence type="ECO:0000256" key="10">
    <source>
        <dbReference type="ARBA" id="ARBA00047913"/>
    </source>
</evidence>
<protein>
    <recommendedName>
        <fullName evidence="3 11">Aspartyl/glutamyl-tRNA(Asn/Gln) amidotransferase subunit B</fullName>
        <shortName evidence="11">Asp/Glu-ADT subunit B</shortName>
        <ecNumber evidence="11">6.3.5.-</ecNumber>
    </recommendedName>
</protein>
<evidence type="ECO:0000259" key="12">
    <source>
        <dbReference type="SMART" id="SM00845"/>
    </source>
</evidence>
<evidence type="ECO:0000256" key="2">
    <source>
        <dbReference type="ARBA" id="ARBA00011123"/>
    </source>
</evidence>
<dbReference type="Gene3D" id="1.10.10.410">
    <property type="match status" value="1"/>
</dbReference>
<dbReference type="InterPro" id="IPR023168">
    <property type="entry name" value="GatB_Yqey_C_2"/>
</dbReference>
<evidence type="ECO:0000256" key="8">
    <source>
        <dbReference type="ARBA" id="ARBA00024799"/>
    </source>
</evidence>
<dbReference type="InterPro" id="IPR018027">
    <property type="entry name" value="Asn/Gln_amidotransferase"/>
</dbReference>
<keyword evidence="5 11" id="KW-0547">Nucleotide-binding</keyword>
<comment type="subunit">
    <text evidence="2 11">Heterotrimer of A, B and C subunits.</text>
</comment>
<dbReference type="SUPFAM" id="SSF89095">
    <property type="entry name" value="GatB/YqeY motif"/>
    <property type="match status" value="1"/>
</dbReference>
<comment type="catalytic activity">
    <reaction evidence="10 11">
        <text>L-glutamyl-tRNA(Gln) + L-glutamine + ATP + H2O = L-glutaminyl-tRNA(Gln) + L-glutamate + ADP + phosphate + H(+)</text>
        <dbReference type="Rhea" id="RHEA:17521"/>
        <dbReference type="Rhea" id="RHEA-COMP:9681"/>
        <dbReference type="Rhea" id="RHEA-COMP:9684"/>
        <dbReference type="ChEBI" id="CHEBI:15377"/>
        <dbReference type="ChEBI" id="CHEBI:15378"/>
        <dbReference type="ChEBI" id="CHEBI:29985"/>
        <dbReference type="ChEBI" id="CHEBI:30616"/>
        <dbReference type="ChEBI" id="CHEBI:43474"/>
        <dbReference type="ChEBI" id="CHEBI:58359"/>
        <dbReference type="ChEBI" id="CHEBI:78520"/>
        <dbReference type="ChEBI" id="CHEBI:78521"/>
        <dbReference type="ChEBI" id="CHEBI:456216"/>
    </reaction>
</comment>
<dbReference type="NCBIfam" id="TIGR00133">
    <property type="entry name" value="gatB"/>
    <property type="match status" value="1"/>
</dbReference>
<dbReference type="EC" id="6.3.5.-" evidence="11"/>
<keyword evidence="7 11" id="KW-0648">Protein biosynthesis</keyword>
<dbReference type="EMBL" id="JAMCOF010000003">
    <property type="protein sequence ID" value="MCL6229580.1"/>
    <property type="molecule type" value="Genomic_DNA"/>
</dbReference>
<dbReference type="InterPro" id="IPR004413">
    <property type="entry name" value="GatB"/>
</dbReference>
<dbReference type="NCBIfam" id="NF004015">
    <property type="entry name" value="PRK05477.1-5"/>
    <property type="match status" value="1"/>
</dbReference>
<evidence type="ECO:0000313" key="13">
    <source>
        <dbReference type="EMBL" id="MCL6229580.1"/>
    </source>
</evidence>
<dbReference type="Proteomes" id="UP001523003">
    <property type="component" value="Unassembled WGS sequence"/>
</dbReference>